<reference evidence="1 2" key="1">
    <citation type="submission" date="2017-10" db="EMBL/GenBank/DDBJ databases">
        <title>Bacillus sp. nov., a halophilic bacterium isolated from a Yangshapao Lake.</title>
        <authorList>
            <person name="Wang H."/>
        </authorList>
    </citation>
    <scope>NUCLEOTIDE SEQUENCE [LARGE SCALE GENOMIC DNA]</scope>
    <source>
        <strain evidence="1 2">YSP-3</strain>
    </source>
</reference>
<keyword evidence="2" id="KW-1185">Reference proteome</keyword>
<dbReference type="OrthoDB" id="411356at2"/>
<dbReference type="Gene3D" id="3.40.30.10">
    <property type="entry name" value="Glutaredoxin"/>
    <property type="match status" value="1"/>
</dbReference>
<organism evidence="1 2">
    <name type="scientific">Alteribacter lacisalsi</name>
    <dbReference type="NCBI Taxonomy" id="2045244"/>
    <lineage>
        <taxon>Bacteria</taxon>
        <taxon>Bacillati</taxon>
        <taxon>Bacillota</taxon>
        <taxon>Bacilli</taxon>
        <taxon>Bacillales</taxon>
        <taxon>Bacillaceae</taxon>
        <taxon>Alteribacter</taxon>
    </lineage>
</organism>
<protein>
    <recommendedName>
        <fullName evidence="3">Thioredoxin</fullName>
    </recommendedName>
</protein>
<name>A0A2W0H9U5_9BACI</name>
<accession>A0A2W0H9U5</accession>
<evidence type="ECO:0000313" key="2">
    <source>
        <dbReference type="Proteomes" id="UP000248066"/>
    </source>
</evidence>
<dbReference type="InterPro" id="IPR036249">
    <property type="entry name" value="Thioredoxin-like_sf"/>
</dbReference>
<dbReference type="SUPFAM" id="SSF52833">
    <property type="entry name" value="Thioredoxin-like"/>
    <property type="match status" value="1"/>
</dbReference>
<comment type="caution">
    <text evidence="1">The sequence shown here is derived from an EMBL/GenBank/DDBJ whole genome shotgun (WGS) entry which is preliminary data.</text>
</comment>
<sequence>MTLRKIESFEEVKDFVSSSDRAIVLLKSKNCTVCEAVERQLEEQFHNEIVYAKGQIEDVPEARGQWTVFSAPTVLFFFEGREVWRGSRFIDWDDLNRMIIRTLPEN</sequence>
<proteinExistence type="predicted"/>
<evidence type="ECO:0008006" key="3">
    <source>
        <dbReference type="Google" id="ProtNLM"/>
    </source>
</evidence>
<dbReference type="AlphaFoldDB" id="A0A2W0H9U5"/>
<dbReference type="RefSeq" id="WP_110520769.1">
    <property type="nucleotide sequence ID" value="NZ_PDOF01000002.1"/>
</dbReference>
<evidence type="ECO:0000313" key="1">
    <source>
        <dbReference type="EMBL" id="PYZ96830.1"/>
    </source>
</evidence>
<dbReference type="Proteomes" id="UP000248066">
    <property type="component" value="Unassembled WGS sequence"/>
</dbReference>
<dbReference type="CDD" id="cd02947">
    <property type="entry name" value="TRX_family"/>
    <property type="match status" value="1"/>
</dbReference>
<dbReference type="EMBL" id="PDOF01000002">
    <property type="protein sequence ID" value="PYZ96830.1"/>
    <property type="molecule type" value="Genomic_DNA"/>
</dbReference>
<gene>
    <name evidence="1" type="ORF">CR205_14215</name>
</gene>